<keyword evidence="4" id="KW-0813">Transport</keyword>
<comment type="subcellular location">
    <subcellularLocation>
        <location evidence="2">Early endosome membrane</location>
        <topology evidence="2">Peripheral membrane protein</topology>
    </subcellularLocation>
    <subcellularLocation>
        <location evidence="1">Golgi apparatus</location>
        <location evidence="1">trans-Golgi network membrane</location>
        <topology evidence="1">Peripheral membrane protein</topology>
    </subcellularLocation>
</comment>
<name>A0A1S3S270_SALSA</name>
<evidence type="ECO:0000256" key="3">
    <source>
        <dbReference type="ARBA" id="ARBA00008099"/>
    </source>
</evidence>
<dbReference type="PROSITE" id="PS50909">
    <property type="entry name" value="GAT"/>
    <property type="match status" value="1"/>
</dbReference>
<keyword evidence="9" id="KW-0472">Membrane</keyword>
<dbReference type="Proteomes" id="UP001652741">
    <property type="component" value="Chromosome ssa03"/>
</dbReference>
<evidence type="ECO:0000256" key="4">
    <source>
        <dbReference type="ARBA" id="ARBA00022448"/>
    </source>
</evidence>
<evidence type="ECO:0000256" key="6">
    <source>
        <dbReference type="ARBA" id="ARBA00022843"/>
    </source>
</evidence>
<dbReference type="PROSITE" id="PS50180">
    <property type="entry name" value="GAE"/>
    <property type="match status" value="1"/>
</dbReference>
<keyword evidence="7" id="KW-0653">Protein transport</keyword>
<sequence length="726" mass="78944">MSSRDVSNAMAYQEGETLESWLNKATHPTNRQEDWEYIIGFCDQINKELEGPQIAVRLLVHKIQSPQEWEALQALTVLEACMKNCGRRFHNEIGKYRFLNELIKVVSPKYMGDRVPEKVKTKIIEMLYSWTVAFPNEAKINEAYQTLRRQGLVTMDPELPVDKTLIPSPPTRPKNPVFDNEDMGKLLAELLRSKNPEDLQEANRLIKNMVKEDDVRVQKVTKRIHTLEEVGINVKLLSEMLSHYDKDRSSQSDREIIKELYDRCDKLRRAAFKMATETEDNDTSLGDILQASDDLSRVINSYKKIVKGQTVNGDIEDPRSAAGEETTGNSDNTETLIDLAGIDVPNSTSPPPAPLPLVSDPTPANHLGFPIPVLPPPPKRLAGLHASQNNSPSHPATDKALNALSLLDDELLSLGLNDPVPSLNSQSKPKLNEIANPWTSLQAPDPGLDLFGAIAGPGPVFPPVQPAPAPATAPATHSLQDLQDLAMLDFGEPKSLRVGGGFGMAASMGAVVPPSLGAMAPQVPLSSTSLLPGPMPGSPAVSHTKAQTLSSAPGSPLFSSLSPFHHSSFQGGSPARGLGQEASLGNVHVPLEAIRPSKGLPVTAYDKDGVRVLLNFASDCPPCRPDVLVLVVSMLNTAPLPVQNVVLQAAVPKSMKVKLQPPSGTELPPFNPILPPASITQVMLLANPLKEKVRLRYKLAFTLGNRQCSEVGEVDQFPPPDRWGHL</sequence>
<feature type="region of interest" description="Disordered" evidence="10">
    <location>
        <begin position="160"/>
        <end position="179"/>
    </location>
</feature>
<evidence type="ECO:0000256" key="2">
    <source>
        <dbReference type="ARBA" id="ARBA00004220"/>
    </source>
</evidence>
<keyword evidence="8" id="KW-0333">Golgi apparatus</keyword>
<feature type="domain" description="GAT" evidence="13">
    <location>
        <begin position="180"/>
        <end position="307"/>
    </location>
</feature>
<evidence type="ECO:0000256" key="1">
    <source>
        <dbReference type="ARBA" id="ARBA00004150"/>
    </source>
</evidence>
<gene>
    <name evidence="15" type="primary">LOC106606608</name>
</gene>
<dbReference type="GeneID" id="106606608"/>
<evidence type="ECO:0000256" key="10">
    <source>
        <dbReference type="SAM" id="MobiDB-lite"/>
    </source>
</evidence>
<dbReference type="InterPro" id="IPR004152">
    <property type="entry name" value="GAT_dom"/>
</dbReference>
<feature type="region of interest" description="Disordered" evidence="10">
    <location>
        <begin position="529"/>
        <end position="553"/>
    </location>
</feature>
<feature type="region of interest" description="Disordered" evidence="10">
    <location>
        <begin position="313"/>
        <end position="333"/>
    </location>
</feature>
<evidence type="ECO:0000313" key="15">
    <source>
        <dbReference type="RefSeq" id="XP_014058412.2"/>
    </source>
</evidence>
<dbReference type="InterPro" id="IPR044111">
    <property type="entry name" value="GAT_GGA3"/>
</dbReference>
<organism evidence="14 15">
    <name type="scientific">Salmo salar</name>
    <name type="common">Atlantic salmon</name>
    <dbReference type="NCBI Taxonomy" id="8030"/>
    <lineage>
        <taxon>Eukaryota</taxon>
        <taxon>Metazoa</taxon>
        <taxon>Chordata</taxon>
        <taxon>Craniata</taxon>
        <taxon>Vertebrata</taxon>
        <taxon>Euteleostomi</taxon>
        <taxon>Actinopterygii</taxon>
        <taxon>Neopterygii</taxon>
        <taxon>Teleostei</taxon>
        <taxon>Protacanthopterygii</taxon>
        <taxon>Salmoniformes</taxon>
        <taxon>Salmonidae</taxon>
        <taxon>Salmoninae</taxon>
        <taxon>Salmo</taxon>
    </lineage>
</organism>
<evidence type="ECO:0000313" key="14">
    <source>
        <dbReference type="Proteomes" id="UP001652741"/>
    </source>
</evidence>
<dbReference type="Pfam" id="PF18308">
    <property type="entry name" value="GGA_N-GAT"/>
    <property type="match status" value="1"/>
</dbReference>
<dbReference type="SMART" id="SM00809">
    <property type="entry name" value="Alpha_adaptinC2"/>
    <property type="match status" value="1"/>
</dbReference>
<reference evidence="15" key="1">
    <citation type="submission" date="2025-08" db="UniProtKB">
        <authorList>
            <consortium name="RefSeq"/>
        </authorList>
    </citation>
    <scope>IDENTIFICATION</scope>
</reference>
<dbReference type="PaxDb" id="8030-ENSSSAP00000010570"/>
<evidence type="ECO:0000256" key="5">
    <source>
        <dbReference type="ARBA" id="ARBA00022753"/>
    </source>
</evidence>
<dbReference type="PANTHER" id="PTHR45905:SF3">
    <property type="entry name" value="ADP-RIBOSYLATION FACTOR-BINDING PROTEIN GGA3"/>
    <property type="match status" value="1"/>
</dbReference>
<dbReference type="SUPFAM" id="SSF89009">
    <property type="entry name" value="GAT-like domain"/>
    <property type="match status" value="1"/>
</dbReference>
<dbReference type="Gene3D" id="1.20.58.160">
    <property type="match status" value="1"/>
</dbReference>
<dbReference type="InterPro" id="IPR027422">
    <property type="entry name" value="GGA1-3"/>
</dbReference>
<dbReference type="InterPro" id="IPR008942">
    <property type="entry name" value="ENTH_VHS"/>
</dbReference>
<dbReference type="InterPro" id="IPR002014">
    <property type="entry name" value="VHS_dom"/>
</dbReference>
<dbReference type="PROSITE" id="PS50179">
    <property type="entry name" value="VHS"/>
    <property type="match status" value="1"/>
</dbReference>
<evidence type="ECO:0000256" key="9">
    <source>
        <dbReference type="ARBA" id="ARBA00023136"/>
    </source>
</evidence>
<dbReference type="PANTHER" id="PTHR45905">
    <property type="entry name" value="GOLGI-LOCALIZED, GAMMA-ADAPTIN EAR CONTAINING, ARF BINDING PROTEIN"/>
    <property type="match status" value="1"/>
</dbReference>
<feature type="domain" description="GAE" evidence="12">
    <location>
        <begin position="597"/>
        <end position="718"/>
    </location>
</feature>
<accession>A0A1S3S270</accession>
<keyword evidence="5" id="KW-0967">Endosome</keyword>
<dbReference type="CDD" id="cd14240">
    <property type="entry name" value="GAT_GGA3"/>
    <property type="match status" value="1"/>
</dbReference>
<evidence type="ECO:0000259" key="12">
    <source>
        <dbReference type="PROSITE" id="PS50180"/>
    </source>
</evidence>
<dbReference type="SUPFAM" id="SSF49348">
    <property type="entry name" value="Clathrin adaptor appendage domain"/>
    <property type="match status" value="1"/>
</dbReference>
<dbReference type="Gene3D" id="1.25.40.90">
    <property type="match status" value="1"/>
</dbReference>
<dbReference type="Pfam" id="PF02883">
    <property type="entry name" value="Alpha_adaptinC2"/>
    <property type="match status" value="1"/>
</dbReference>
<dbReference type="InterPro" id="IPR041198">
    <property type="entry name" value="GGA_N-GAT"/>
</dbReference>
<evidence type="ECO:0000256" key="8">
    <source>
        <dbReference type="ARBA" id="ARBA00023034"/>
    </source>
</evidence>
<protein>
    <submittedName>
        <fullName evidence="15">ADP-ribosylation factor-binding protein GGA3-like</fullName>
    </submittedName>
</protein>
<dbReference type="Pfam" id="PF03127">
    <property type="entry name" value="GAT"/>
    <property type="match status" value="1"/>
</dbReference>
<dbReference type="InterPro" id="IPR008152">
    <property type="entry name" value="Clathrin_a/b/g-adaptin_app_Ig"/>
</dbReference>
<feature type="domain" description="VHS" evidence="11">
    <location>
        <begin position="25"/>
        <end position="155"/>
    </location>
</feature>
<keyword evidence="14" id="KW-1185">Reference proteome</keyword>
<dbReference type="Gene3D" id="2.60.40.1230">
    <property type="match status" value="1"/>
</dbReference>
<proteinExistence type="inferred from homology"/>
<dbReference type="Pfam" id="PF00790">
    <property type="entry name" value="VHS"/>
    <property type="match status" value="1"/>
</dbReference>
<feature type="region of interest" description="Disordered" evidence="10">
    <location>
        <begin position="378"/>
        <end position="398"/>
    </location>
</feature>
<keyword evidence="6" id="KW-0832">Ubl conjugation</keyword>
<dbReference type="Gene3D" id="1.20.5.170">
    <property type="match status" value="1"/>
</dbReference>
<evidence type="ECO:0000256" key="7">
    <source>
        <dbReference type="ARBA" id="ARBA00022927"/>
    </source>
</evidence>
<evidence type="ECO:0000259" key="13">
    <source>
        <dbReference type="PROSITE" id="PS50909"/>
    </source>
</evidence>
<dbReference type="SMART" id="SM00288">
    <property type="entry name" value="VHS"/>
    <property type="match status" value="1"/>
</dbReference>
<comment type="similarity">
    <text evidence="3">Belongs to the GGA protein family.</text>
</comment>
<evidence type="ECO:0000259" key="11">
    <source>
        <dbReference type="PROSITE" id="PS50179"/>
    </source>
</evidence>
<dbReference type="InterPro" id="IPR038425">
    <property type="entry name" value="GAT_sf"/>
</dbReference>
<dbReference type="RefSeq" id="XP_014058412.2">
    <property type="nucleotide sequence ID" value="XM_014202937.2"/>
</dbReference>
<dbReference type="SUPFAM" id="SSF48464">
    <property type="entry name" value="ENTH/VHS domain"/>
    <property type="match status" value="1"/>
</dbReference>
<dbReference type="InterPro" id="IPR008153">
    <property type="entry name" value="GAE_dom"/>
</dbReference>
<dbReference type="InterPro" id="IPR013041">
    <property type="entry name" value="Clathrin_app_Ig-like_sf"/>
</dbReference>
<dbReference type="STRING" id="8030.ENSSSAP00000010570"/>